<keyword evidence="1" id="KW-0863">Zinc-finger</keyword>
<dbReference type="InterPro" id="IPR013083">
    <property type="entry name" value="Znf_RING/FYVE/PHD"/>
</dbReference>
<organism evidence="4 5">
    <name type="scientific">Cinchona calisaya</name>
    <dbReference type="NCBI Taxonomy" id="153742"/>
    <lineage>
        <taxon>Eukaryota</taxon>
        <taxon>Viridiplantae</taxon>
        <taxon>Streptophyta</taxon>
        <taxon>Embryophyta</taxon>
        <taxon>Tracheophyta</taxon>
        <taxon>Spermatophyta</taxon>
        <taxon>Magnoliopsida</taxon>
        <taxon>eudicotyledons</taxon>
        <taxon>Gunneridae</taxon>
        <taxon>Pentapetalae</taxon>
        <taxon>asterids</taxon>
        <taxon>lamiids</taxon>
        <taxon>Gentianales</taxon>
        <taxon>Rubiaceae</taxon>
        <taxon>Cinchonoideae</taxon>
        <taxon>Cinchoneae</taxon>
        <taxon>Cinchona</taxon>
    </lineage>
</organism>
<dbReference type="InterPro" id="IPR001841">
    <property type="entry name" value="Znf_RING"/>
</dbReference>
<evidence type="ECO:0000313" key="4">
    <source>
        <dbReference type="EMBL" id="KAL3527810.1"/>
    </source>
</evidence>
<proteinExistence type="predicted"/>
<dbReference type="PROSITE" id="PS50089">
    <property type="entry name" value="ZF_RING_2"/>
    <property type="match status" value="1"/>
</dbReference>
<reference evidence="4 5" key="1">
    <citation type="submission" date="2024-11" db="EMBL/GenBank/DDBJ databases">
        <title>A near-complete genome assembly of Cinchona calisaya.</title>
        <authorList>
            <person name="Lian D.C."/>
            <person name="Zhao X.W."/>
            <person name="Wei L."/>
        </authorList>
    </citation>
    <scope>NUCLEOTIDE SEQUENCE [LARGE SCALE GENOMIC DNA]</scope>
    <source>
        <tissue evidence="4">Nenye</tissue>
    </source>
</reference>
<dbReference type="Gene3D" id="3.30.40.10">
    <property type="entry name" value="Zinc/RING finger domain, C3HC4 (zinc finger)"/>
    <property type="match status" value="1"/>
</dbReference>
<dbReference type="Pfam" id="PF13639">
    <property type="entry name" value="zf-RING_2"/>
    <property type="match status" value="1"/>
</dbReference>
<evidence type="ECO:0000256" key="2">
    <source>
        <dbReference type="SAM" id="Phobius"/>
    </source>
</evidence>
<dbReference type="SMART" id="SM00184">
    <property type="entry name" value="RING"/>
    <property type="match status" value="1"/>
</dbReference>
<gene>
    <name evidence="4" type="ORF">ACH5RR_012466</name>
</gene>
<sequence length="166" mass="19594">MGVLSKFLAHLYTITIVFLTILILELVILARSITGNIIQDSRNKPINTKQYLKIIEEKNPACRYKKTGFRMDHQSNSIECAVCLSLFEEGELIRKLKCKHVFHKECLDRWLQQDWATCPLCRSKVLPEEIMMKYRQFLHQQEYEGSDEELIFLISALHGNYLRRFL</sequence>
<evidence type="ECO:0000256" key="1">
    <source>
        <dbReference type="PROSITE-ProRule" id="PRU00175"/>
    </source>
</evidence>
<feature type="domain" description="RING-type" evidence="3">
    <location>
        <begin position="80"/>
        <end position="122"/>
    </location>
</feature>
<keyword evidence="2" id="KW-1133">Transmembrane helix</keyword>
<name>A0ABD3A7Q5_9GENT</name>
<protein>
    <recommendedName>
        <fullName evidence="3">RING-type domain-containing protein</fullName>
    </recommendedName>
</protein>
<comment type="caution">
    <text evidence="4">The sequence shown here is derived from an EMBL/GenBank/DDBJ whole genome shotgun (WGS) entry which is preliminary data.</text>
</comment>
<feature type="transmembrane region" description="Helical" evidence="2">
    <location>
        <begin position="12"/>
        <end position="34"/>
    </location>
</feature>
<evidence type="ECO:0000259" key="3">
    <source>
        <dbReference type="PROSITE" id="PS50089"/>
    </source>
</evidence>
<keyword evidence="1" id="KW-0479">Metal-binding</keyword>
<evidence type="ECO:0000313" key="5">
    <source>
        <dbReference type="Proteomes" id="UP001630127"/>
    </source>
</evidence>
<dbReference type="FunFam" id="3.30.40.10:FF:000388">
    <property type="entry name" value="Putative RING zinc finger domain superfamily protein"/>
    <property type="match status" value="1"/>
</dbReference>
<dbReference type="SUPFAM" id="SSF57850">
    <property type="entry name" value="RING/U-box"/>
    <property type="match status" value="1"/>
</dbReference>
<dbReference type="PANTHER" id="PTHR47662">
    <property type="entry name" value="RING-TYPE DOMAIN-CONTAINING PROTEIN"/>
    <property type="match status" value="1"/>
</dbReference>
<accession>A0ABD3A7Q5</accession>
<dbReference type="PANTHER" id="PTHR47662:SF1">
    <property type="entry name" value="RING-TYPE DOMAIN-CONTAINING PROTEIN"/>
    <property type="match status" value="1"/>
</dbReference>
<dbReference type="AlphaFoldDB" id="A0ABD3A7Q5"/>
<keyword evidence="2" id="KW-0472">Membrane</keyword>
<dbReference type="Proteomes" id="UP001630127">
    <property type="component" value="Unassembled WGS sequence"/>
</dbReference>
<dbReference type="EMBL" id="JBJUIK010000005">
    <property type="protein sequence ID" value="KAL3527810.1"/>
    <property type="molecule type" value="Genomic_DNA"/>
</dbReference>
<keyword evidence="5" id="KW-1185">Reference proteome</keyword>
<keyword evidence="1" id="KW-0862">Zinc</keyword>
<dbReference type="GO" id="GO:0008270">
    <property type="term" value="F:zinc ion binding"/>
    <property type="evidence" value="ECO:0007669"/>
    <property type="project" value="UniProtKB-KW"/>
</dbReference>
<keyword evidence="2" id="KW-0812">Transmembrane</keyword>